<accession>A0AA40KTK2</accession>
<dbReference type="Proteomes" id="UP001177670">
    <property type="component" value="Unassembled WGS sequence"/>
</dbReference>
<gene>
    <name evidence="1" type="ORF">K0M31_013836</name>
</gene>
<proteinExistence type="predicted"/>
<evidence type="ECO:0000313" key="2">
    <source>
        <dbReference type="Proteomes" id="UP001177670"/>
    </source>
</evidence>
<comment type="caution">
    <text evidence="1">The sequence shown here is derived from an EMBL/GenBank/DDBJ whole genome shotgun (WGS) entry which is preliminary data.</text>
</comment>
<reference evidence="1" key="1">
    <citation type="submission" date="2021-10" db="EMBL/GenBank/DDBJ databases">
        <title>Melipona bicolor Genome sequencing and assembly.</title>
        <authorList>
            <person name="Araujo N.S."/>
            <person name="Arias M.C."/>
        </authorList>
    </citation>
    <scope>NUCLEOTIDE SEQUENCE</scope>
    <source>
        <strain evidence="1">USP_2M_L1-L4_2017</strain>
        <tissue evidence="1">Whole body</tissue>
    </source>
</reference>
<organism evidence="1 2">
    <name type="scientific">Melipona bicolor</name>
    <dbReference type="NCBI Taxonomy" id="60889"/>
    <lineage>
        <taxon>Eukaryota</taxon>
        <taxon>Metazoa</taxon>
        <taxon>Ecdysozoa</taxon>
        <taxon>Arthropoda</taxon>
        <taxon>Hexapoda</taxon>
        <taxon>Insecta</taxon>
        <taxon>Pterygota</taxon>
        <taxon>Neoptera</taxon>
        <taxon>Endopterygota</taxon>
        <taxon>Hymenoptera</taxon>
        <taxon>Apocrita</taxon>
        <taxon>Aculeata</taxon>
        <taxon>Apoidea</taxon>
        <taxon>Anthophila</taxon>
        <taxon>Apidae</taxon>
        <taxon>Melipona</taxon>
    </lineage>
</organism>
<sequence length="79" mass="8746">MGKFCSCFSRFRAIFRPETVTDSPLKPICTKPECLPRPPAASDSETVYRASINTSNTLMTMEANEAQDNSRKISEVSSP</sequence>
<protein>
    <submittedName>
        <fullName evidence="1">Uncharacterized protein</fullName>
    </submittedName>
</protein>
<keyword evidence="2" id="KW-1185">Reference proteome</keyword>
<dbReference type="AlphaFoldDB" id="A0AA40KTK2"/>
<name>A0AA40KTK2_9HYME</name>
<evidence type="ECO:0000313" key="1">
    <source>
        <dbReference type="EMBL" id="KAK1132450.1"/>
    </source>
</evidence>
<dbReference type="EMBL" id="JAHYIQ010000004">
    <property type="protein sequence ID" value="KAK1132450.1"/>
    <property type="molecule type" value="Genomic_DNA"/>
</dbReference>